<evidence type="ECO:0000313" key="3">
    <source>
        <dbReference type="EMBL" id="CAF3959117.1"/>
    </source>
</evidence>
<evidence type="ECO:0000256" key="1">
    <source>
        <dbReference type="SAM" id="MobiDB-lite"/>
    </source>
</evidence>
<dbReference type="Proteomes" id="UP000663881">
    <property type="component" value="Unassembled WGS sequence"/>
</dbReference>
<evidence type="ECO:0000256" key="2">
    <source>
        <dbReference type="SAM" id="SignalP"/>
    </source>
</evidence>
<dbReference type="EMBL" id="CAJOAY010002522">
    <property type="protein sequence ID" value="CAF3959117.1"/>
    <property type="molecule type" value="Genomic_DNA"/>
</dbReference>
<feature type="compositionally biased region" description="Low complexity" evidence="1">
    <location>
        <begin position="209"/>
        <end position="220"/>
    </location>
</feature>
<feature type="signal peptide" evidence="2">
    <location>
        <begin position="1"/>
        <end position="15"/>
    </location>
</feature>
<comment type="caution">
    <text evidence="3">The sequence shown here is derived from an EMBL/GenBank/DDBJ whole genome shotgun (WGS) entry which is preliminary data.</text>
</comment>
<dbReference type="AlphaFoldDB" id="A0A819L2Q2"/>
<sequence>MGLLLIMTIIASSVAVVFHHERHNENELTTKSKVKSGYLDYNHDSNGYDSDEYSSRDSYYRPQPPEQMGYFNIYIRETSQAGYRRPLQRIRIPAARYRRDRFPLRGPFITFRLLVPISVDPSTHQTIIYSRTGSIYILPSLINMYGRVFSLGKLIASGSASFVNTRIDMRRIANFDNYFRSELLVGPNMPRLDKMKGSFTGSIRTNYRSVSSSKPSKTPVYDQHRDSESTDEYNHQSSSSRKNYYTKRPRPSYKAYKTSTKQTSTTESVCPAICNCNRTTTGYLVITDPVTNDATVYYDPNGIVNYTDYGNGSTFTTAYLSNFSITAINVDTNNSIVNVTDAYGNLRTYYDNHVFFNLGCTGCTGTTYSSGSVVSDADACATNAPSNPSYPYTVPSNGVGIGAGFCPIDMGNGRICCCW</sequence>
<proteinExistence type="predicted"/>
<evidence type="ECO:0000313" key="4">
    <source>
        <dbReference type="Proteomes" id="UP000663881"/>
    </source>
</evidence>
<gene>
    <name evidence="3" type="ORF">OKA104_LOCUS27425</name>
</gene>
<accession>A0A819L2Q2</accession>
<keyword evidence="2" id="KW-0732">Signal</keyword>
<feature type="chain" id="PRO_5032632672" evidence="2">
    <location>
        <begin position="16"/>
        <end position="419"/>
    </location>
</feature>
<name>A0A819L2Q2_9BILA</name>
<feature type="region of interest" description="Disordered" evidence="1">
    <location>
        <begin position="206"/>
        <end position="260"/>
    </location>
</feature>
<protein>
    <submittedName>
        <fullName evidence="3">Uncharacterized protein</fullName>
    </submittedName>
</protein>
<feature type="compositionally biased region" description="Basic and acidic residues" evidence="1">
    <location>
        <begin position="222"/>
        <end position="234"/>
    </location>
</feature>
<reference evidence="3" key="1">
    <citation type="submission" date="2021-02" db="EMBL/GenBank/DDBJ databases">
        <authorList>
            <person name="Nowell W R."/>
        </authorList>
    </citation>
    <scope>NUCLEOTIDE SEQUENCE</scope>
</reference>
<organism evidence="3 4">
    <name type="scientific">Adineta steineri</name>
    <dbReference type="NCBI Taxonomy" id="433720"/>
    <lineage>
        <taxon>Eukaryota</taxon>
        <taxon>Metazoa</taxon>
        <taxon>Spiralia</taxon>
        <taxon>Gnathifera</taxon>
        <taxon>Rotifera</taxon>
        <taxon>Eurotatoria</taxon>
        <taxon>Bdelloidea</taxon>
        <taxon>Adinetida</taxon>
        <taxon>Adinetidae</taxon>
        <taxon>Adineta</taxon>
    </lineage>
</organism>